<evidence type="ECO:0000313" key="2">
    <source>
        <dbReference type="Proteomes" id="UP000764837"/>
    </source>
</evidence>
<dbReference type="Proteomes" id="UP000764837">
    <property type="component" value="Unassembled WGS sequence"/>
</dbReference>
<reference evidence="1 2" key="1">
    <citation type="submission" date="2021-01" db="EMBL/GenBank/DDBJ databases">
        <title>Sequencing the genomes of 1000 actinobacteria strains.</title>
        <authorList>
            <person name="Klenk H.-P."/>
        </authorList>
    </citation>
    <scope>NUCLEOTIDE SEQUENCE [LARGE SCALE GENOMIC DNA]</scope>
    <source>
        <strain evidence="1 2">DSM 100204</strain>
    </source>
</reference>
<gene>
    <name evidence="1" type="ORF">JOD64_000676</name>
</gene>
<protein>
    <submittedName>
        <fullName evidence="1">Uncharacterized protein</fullName>
    </submittedName>
</protein>
<accession>A0ABS2LP65</accession>
<evidence type="ECO:0000313" key="1">
    <source>
        <dbReference type="EMBL" id="MBM7489454.1"/>
    </source>
</evidence>
<dbReference type="EMBL" id="JAFBBP010000001">
    <property type="protein sequence ID" value="MBM7489454.1"/>
    <property type="molecule type" value="Genomic_DNA"/>
</dbReference>
<comment type="caution">
    <text evidence="1">The sequence shown here is derived from an EMBL/GenBank/DDBJ whole genome shotgun (WGS) entry which is preliminary data.</text>
</comment>
<proteinExistence type="predicted"/>
<name>A0ABS2LP65_9ACTN</name>
<sequence length="33" mass="3460">MIEAPAGVVALAGASLFIQQQMAAFRVEPSAVW</sequence>
<organism evidence="1 2">
    <name type="scientific">Micromonospora luteifusca</name>
    <dbReference type="NCBI Taxonomy" id="709860"/>
    <lineage>
        <taxon>Bacteria</taxon>
        <taxon>Bacillati</taxon>
        <taxon>Actinomycetota</taxon>
        <taxon>Actinomycetes</taxon>
        <taxon>Micromonosporales</taxon>
        <taxon>Micromonosporaceae</taxon>
        <taxon>Micromonospora</taxon>
    </lineage>
</organism>
<keyword evidence="2" id="KW-1185">Reference proteome</keyword>